<dbReference type="InterPro" id="IPR005814">
    <property type="entry name" value="Aminotrans_3"/>
</dbReference>
<dbReference type="Pfam" id="PF00202">
    <property type="entry name" value="Aminotran_3"/>
    <property type="match status" value="1"/>
</dbReference>
<keyword evidence="3 4" id="KW-0663">Pyridoxal phosphate</keyword>
<dbReference type="Proteomes" id="UP001317629">
    <property type="component" value="Chromosome"/>
</dbReference>
<dbReference type="PROSITE" id="PS00600">
    <property type="entry name" value="AA_TRANSFER_CLASS_3"/>
    <property type="match status" value="1"/>
</dbReference>
<organism evidence="5 6">
    <name type="scientific">Methylocystis iwaonis</name>
    <dbReference type="NCBI Taxonomy" id="2885079"/>
    <lineage>
        <taxon>Bacteria</taxon>
        <taxon>Pseudomonadati</taxon>
        <taxon>Pseudomonadota</taxon>
        <taxon>Alphaproteobacteria</taxon>
        <taxon>Hyphomicrobiales</taxon>
        <taxon>Methylocystaceae</taxon>
        <taxon>Methylocystis</taxon>
    </lineage>
</organism>
<evidence type="ECO:0000256" key="2">
    <source>
        <dbReference type="ARBA" id="ARBA00022576"/>
    </source>
</evidence>
<dbReference type="PANTHER" id="PTHR11986:SF121">
    <property type="entry name" value="BLR3010 PROTEIN"/>
    <property type="match status" value="1"/>
</dbReference>
<dbReference type="InterPro" id="IPR049704">
    <property type="entry name" value="Aminotrans_3_PPA_site"/>
</dbReference>
<dbReference type="InterPro" id="IPR015422">
    <property type="entry name" value="PyrdxlP-dep_Trfase_small"/>
</dbReference>
<evidence type="ECO:0000256" key="3">
    <source>
        <dbReference type="ARBA" id="ARBA00022898"/>
    </source>
</evidence>
<dbReference type="Gene3D" id="3.40.640.10">
    <property type="entry name" value="Type I PLP-dependent aspartate aminotransferase-like (Major domain)"/>
    <property type="match status" value="1"/>
</dbReference>
<dbReference type="CDD" id="cd00610">
    <property type="entry name" value="OAT_like"/>
    <property type="match status" value="1"/>
</dbReference>
<dbReference type="InterPro" id="IPR015421">
    <property type="entry name" value="PyrdxlP-dep_Trfase_major"/>
</dbReference>
<proteinExistence type="inferred from homology"/>
<comment type="cofactor">
    <cofactor evidence="1">
        <name>pyridoxal 5'-phosphate</name>
        <dbReference type="ChEBI" id="CHEBI:597326"/>
    </cofactor>
</comment>
<dbReference type="PANTHER" id="PTHR11986">
    <property type="entry name" value="AMINOTRANSFERASE CLASS III"/>
    <property type="match status" value="1"/>
</dbReference>
<dbReference type="InterPro" id="IPR050103">
    <property type="entry name" value="Class-III_PLP-dep_AT"/>
</dbReference>
<sequence>MTDLSTAHSGVSAAQGAHARDASPYDLAAMVAAREDERFSLHSKYLNEMWVRVLKTIGYDVGFTRGLGPYLWDRKGDRYIDLLSGWGVFAIGRNHPAVRDALVSVIDGEFANLVQLDVSTLAGILAEKLIERAPYLEKVFFANSGAESIEAAIKFARAATGRPGILHCAHSFHGLTYGSLSMNGDEIFKKGFGPLLPNAREIPFDDLAALEQALAGRDVAAFFVEPIQGKGVNIPADDYLAGVQALCRKYGTLFVADEIQTGIGRTGKFFAIDHYAGVEPDMVVVAKALSGGHVPVGAVLTRKWVFDKVFDRMDRAVVHGSTFSKNDLAMAAGVATLDVIKNERIVENAAAKGERLLASFRKMAEGYELVCDARGKGLMIGVEFGPPKSLKLKAAWNLLETVNSGLFCQLISIPLFRDHKVLTQVAGHGNHTIKLLPPLTLTDADCDWIESAFDAVIADAHDAPSAVWSLGKTLAGHAIKAGIGR</sequence>
<dbReference type="Gene3D" id="3.90.1150.10">
    <property type="entry name" value="Aspartate Aminotransferase, domain 1"/>
    <property type="match status" value="1"/>
</dbReference>
<keyword evidence="2 5" id="KW-0032">Aminotransferase</keyword>
<dbReference type="PIRSF" id="PIRSF000521">
    <property type="entry name" value="Transaminase_4ab_Lys_Orn"/>
    <property type="match status" value="1"/>
</dbReference>
<evidence type="ECO:0000313" key="5">
    <source>
        <dbReference type="EMBL" id="BDV34430.1"/>
    </source>
</evidence>
<dbReference type="InterPro" id="IPR015424">
    <property type="entry name" value="PyrdxlP-dep_Trfase"/>
</dbReference>
<gene>
    <name evidence="5" type="ORF">SS37A_19590</name>
</gene>
<keyword evidence="6" id="KW-1185">Reference proteome</keyword>
<evidence type="ECO:0000313" key="6">
    <source>
        <dbReference type="Proteomes" id="UP001317629"/>
    </source>
</evidence>
<evidence type="ECO:0000256" key="1">
    <source>
        <dbReference type="ARBA" id="ARBA00001933"/>
    </source>
</evidence>
<dbReference type="SUPFAM" id="SSF53383">
    <property type="entry name" value="PLP-dependent transferases"/>
    <property type="match status" value="1"/>
</dbReference>
<keyword evidence="2 5" id="KW-0808">Transferase</keyword>
<accession>A0ABN6VI64</accession>
<protein>
    <submittedName>
        <fullName evidence="5">Aspartate aminotransferase family protein</fullName>
    </submittedName>
</protein>
<dbReference type="RefSeq" id="WP_413661869.1">
    <property type="nucleotide sequence ID" value="NZ_AP027142.1"/>
</dbReference>
<dbReference type="EMBL" id="AP027142">
    <property type="protein sequence ID" value="BDV34430.1"/>
    <property type="molecule type" value="Genomic_DNA"/>
</dbReference>
<dbReference type="GO" id="GO:0008483">
    <property type="term" value="F:transaminase activity"/>
    <property type="evidence" value="ECO:0007669"/>
    <property type="project" value="UniProtKB-KW"/>
</dbReference>
<reference evidence="5 6" key="1">
    <citation type="journal article" date="2023" name="Int. J. Syst. Evol. Microbiol.">
        <title>Methylocystis iwaonis sp. nov., a type II methane-oxidizing bacterium from surface soil of a rice paddy field in Japan, and emended description of the genus Methylocystis (ex Whittenbury et al. 1970) Bowman et al. 1993.</title>
        <authorList>
            <person name="Kaise H."/>
            <person name="Sawadogo J.B."/>
            <person name="Alam M.S."/>
            <person name="Ueno C."/>
            <person name="Dianou D."/>
            <person name="Shinjo R."/>
            <person name="Asakawa S."/>
        </authorList>
    </citation>
    <scope>NUCLEOTIDE SEQUENCE [LARGE SCALE GENOMIC DNA]</scope>
    <source>
        <strain evidence="5 6">SS37A-Re</strain>
    </source>
</reference>
<evidence type="ECO:0000256" key="4">
    <source>
        <dbReference type="RuleBase" id="RU003560"/>
    </source>
</evidence>
<name>A0ABN6VI64_9HYPH</name>
<comment type="similarity">
    <text evidence="4">Belongs to the class-III pyridoxal-phosphate-dependent aminotransferase family.</text>
</comment>